<dbReference type="InterPro" id="IPR011051">
    <property type="entry name" value="RmlC_Cupin_sf"/>
</dbReference>
<dbReference type="InterPro" id="IPR053146">
    <property type="entry name" value="QDO-like"/>
</dbReference>
<gene>
    <name evidence="2" type="ORF">IF651_14655</name>
</gene>
<feature type="domain" description="Cupin type-1" evidence="1">
    <location>
        <begin position="10"/>
        <end position="114"/>
    </location>
</feature>
<comment type="caution">
    <text evidence="2">The sequence shown here is derived from an EMBL/GenBank/DDBJ whole genome shotgun (WGS) entry which is preliminary data.</text>
</comment>
<dbReference type="Proteomes" id="UP000610846">
    <property type="component" value="Unassembled WGS sequence"/>
</dbReference>
<protein>
    <submittedName>
        <fullName evidence="2">Cupin domain-containing protein</fullName>
    </submittedName>
</protein>
<dbReference type="AlphaFoldDB" id="A0A927J1P1"/>
<evidence type="ECO:0000313" key="2">
    <source>
        <dbReference type="EMBL" id="MBD8080294.1"/>
    </source>
</evidence>
<dbReference type="PANTHER" id="PTHR36440:SF1">
    <property type="entry name" value="PUTATIVE (AFU_ORTHOLOGUE AFUA_8G07350)-RELATED"/>
    <property type="match status" value="1"/>
</dbReference>
<reference evidence="2" key="2">
    <citation type="submission" date="2020-09" db="EMBL/GenBank/DDBJ databases">
        <authorList>
            <person name="Yu Y."/>
        </authorList>
    </citation>
    <scope>NUCLEOTIDE SEQUENCE</scope>
    <source>
        <strain evidence="2">KCTC 49039</strain>
    </source>
</reference>
<organism evidence="2 3">
    <name type="scientific">Cellulosimicrobium arenosum</name>
    <dbReference type="NCBI Taxonomy" id="2708133"/>
    <lineage>
        <taxon>Bacteria</taxon>
        <taxon>Bacillati</taxon>
        <taxon>Actinomycetota</taxon>
        <taxon>Actinomycetes</taxon>
        <taxon>Micrococcales</taxon>
        <taxon>Promicromonosporaceae</taxon>
        <taxon>Cellulosimicrobium</taxon>
    </lineage>
</organism>
<reference evidence="2" key="1">
    <citation type="journal article" date="2018" name="Curr. Microbiol.">
        <title>Cellulosimicrobium arenosum sp. nov., Isolated from Marine Sediment Sand.</title>
        <authorList>
            <person name="Oh M."/>
            <person name="Kim J.H."/>
            <person name="Yoon J.H."/>
            <person name="Schumann P."/>
            <person name="Kim W."/>
        </authorList>
    </citation>
    <scope>NUCLEOTIDE SEQUENCE</scope>
    <source>
        <strain evidence="2">KCTC 49039</strain>
    </source>
</reference>
<dbReference type="InterPro" id="IPR014710">
    <property type="entry name" value="RmlC-like_jellyroll"/>
</dbReference>
<accession>A0A927J1P1</accession>
<keyword evidence="3" id="KW-1185">Reference proteome</keyword>
<dbReference type="Gene3D" id="2.60.120.10">
    <property type="entry name" value="Jelly Rolls"/>
    <property type="match status" value="1"/>
</dbReference>
<dbReference type="Pfam" id="PF07883">
    <property type="entry name" value="Cupin_2"/>
    <property type="match status" value="1"/>
</dbReference>
<dbReference type="EMBL" id="JACYHB010000014">
    <property type="protein sequence ID" value="MBD8080294.1"/>
    <property type="molecule type" value="Genomic_DNA"/>
</dbReference>
<proteinExistence type="predicted"/>
<dbReference type="PANTHER" id="PTHR36440">
    <property type="entry name" value="PUTATIVE (AFU_ORTHOLOGUE AFUA_8G07350)-RELATED"/>
    <property type="match status" value="1"/>
</dbReference>
<dbReference type="SUPFAM" id="SSF51182">
    <property type="entry name" value="RmlC-like cupins"/>
    <property type="match status" value="1"/>
</dbReference>
<dbReference type="SMART" id="SM00835">
    <property type="entry name" value="Cupin_1"/>
    <property type="match status" value="1"/>
</dbReference>
<dbReference type="RefSeq" id="WP_191829882.1">
    <property type="nucleotide sequence ID" value="NZ_JACYHB010000014.1"/>
</dbReference>
<name>A0A927J1P1_9MICO</name>
<evidence type="ECO:0000259" key="1">
    <source>
        <dbReference type="SMART" id="SM00835"/>
    </source>
</evidence>
<sequence>MTTLTLNGSETLVVQESTADRFQVEATYQPRGSRPPKHVHPHHDESFTVLAGTLRVGFVDHEQDVTAGDSFDVPRGTVHHMWNPGDAPATVCWLSTPAARVEPFFTAMDRLHRDGRAGLVGLAGVLNEYRDVMRPASPLTRAVVRVLGPLSRPVGR</sequence>
<evidence type="ECO:0000313" key="3">
    <source>
        <dbReference type="Proteomes" id="UP000610846"/>
    </source>
</evidence>
<dbReference type="InterPro" id="IPR013096">
    <property type="entry name" value="Cupin_2"/>
</dbReference>
<dbReference type="InterPro" id="IPR006045">
    <property type="entry name" value="Cupin_1"/>
</dbReference>